<dbReference type="CDD" id="cd00093">
    <property type="entry name" value="HTH_XRE"/>
    <property type="match status" value="1"/>
</dbReference>
<proteinExistence type="predicted"/>
<protein>
    <submittedName>
        <fullName evidence="2">XRE family transcriptional regulator</fullName>
    </submittedName>
</protein>
<evidence type="ECO:0000313" key="2">
    <source>
        <dbReference type="EMBL" id="ETW92658.1"/>
    </source>
</evidence>
<dbReference type="AlphaFoldDB" id="W4L3I3"/>
<dbReference type="Proteomes" id="UP000019141">
    <property type="component" value="Unassembled WGS sequence"/>
</dbReference>
<dbReference type="PROSITE" id="PS50943">
    <property type="entry name" value="HTH_CROC1"/>
    <property type="match status" value="1"/>
</dbReference>
<dbReference type="InterPro" id="IPR010982">
    <property type="entry name" value="Lambda_DNA-bd_dom_sf"/>
</dbReference>
<sequence>MKSQATHTLPRAARQALVKLGEDIAVARKKRRISTISMAERAFISRGTLYKIERGDPTVSMGIYATVLSILGLVEGLGQAADRRSDILGLDLEEDRLPKRIVSPGRQRKRT</sequence>
<dbReference type="HOGENOM" id="CLU_153788_1_0_7"/>
<dbReference type="Gene3D" id="1.10.260.40">
    <property type="entry name" value="lambda repressor-like DNA-binding domains"/>
    <property type="match status" value="1"/>
</dbReference>
<organism evidence="2 3">
    <name type="scientific">Entotheonella factor</name>
    <dbReference type="NCBI Taxonomy" id="1429438"/>
    <lineage>
        <taxon>Bacteria</taxon>
        <taxon>Pseudomonadati</taxon>
        <taxon>Nitrospinota/Tectimicrobiota group</taxon>
        <taxon>Candidatus Tectimicrobiota</taxon>
        <taxon>Candidatus Entotheonellia</taxon>
        <taxon>Candidatus Entotheonellales</taxon>
        <taxon>Candidatus Entotheonellaceae</taxon>
        <taxon>Candidatus Entotheonella</taxon>
    </lineage>
</organism>
<dbReference type="SUPFAM" id="SSF47413">
    <property type="entry name" value="lambda repressor-like DNA-binding domains"/>
    <property type="match status" value="1"/>
</dbReference>
<evidence type="ECO:0000313" key="3">
    <source>
        <dbReference type="Proteomes" id="UP000019141"/>
    </source>
</evidence>
<dbReference type="GO" id="GO:0003677">
    <property type="term" value="F:DNA binding"/>
    <property type="evidence" value="ECO:0007669"/>
    <property type="project" value="InterPro"/>
</dbReference>
<gene>
    <name evidence="2" type="ORF">ETSY1_42695</name>
</gene>
<dbReference type="EMBL" id="AZHW01001407">
    <property type="protein sequence ID" value="ETW92658.1"/>
    <property type="molecule type" value="Genomic_DNA"/>
</dbReference>
<comment type="caution">
    <text evidence="2">The sequence shown here is derived from an EMBL/GenBank/DDBJ whole genome shotgun (WGS) entry which is preliminary data.</text>
</comment>
<accession>W4L3I3</accession>
<keyword evidence="3" id="KW-1185">Reference proteome</keyword>
<feature type="domain" description="HTH cro/C1-type" evidence="1">
    <location>
        <begin position="24"/>
        <end position="77"/>
    </location>
</feature>
<evidence type="ECO:0000259" key="1">
    <source>
        <dbReference type="PROSITE" id="PS50943"/>
    </source>
</evidence>
<reference evidence="2 3" key="1">
    <citation type="journal article" date="2014" name="Nature">
        <title>An environmental bacterial taxon with a large and distinct metabolic repertoire.</title>
        <authorList>
            <person name="Wilson M.C."/>
            <person name="Mori T."/>
            <person name="Ruckert C."/>
            <person name="Uria A.R."/>
            <person name="Helf M.J."/>
            <person name="Takada K."/>
            <person name="Gernert C."/>
            <person name="Steffens U.A."/>
            <person name="Heycke N."/>
            <person name="Schmitt S."/>
            <person name="Rinke C."/>
            <person name="Helfrich E.J."/>
            <person name="Brachmann A.O."/>
            <person name="Gurgui C."/>
            <person name="Wakimoto T."/>
            <person name="Kracht M."/>
            <person name="Crusemann M."/>
            <person name="Hentschel U."/>
            <person name="Abe I."/>
            <person name="Matsunaga S."/>
            <person name="Kalinowski J."/>
            <person name="Takeyama H."/>
            <person name="Piel J."/>
        </authorList>
    </citation>
    <scope>NUCLEOTIDE SEQUENCE [LARGE SCALE GENOMIC DNA]</scope>
    <source>
        <strain evidence="3">TSY1</strain>
    </source>
</reference>
<name>W4L3I3_ENTF1</name>
<dbReference type="InterPro" id="IPR001387">
    <property type="entry name" value="Cro/C1-type_HTH"/>
</dbReference>